<dbReference type="InterPro" id="IPR004813">
    <property type="entry name" value="OPT"/>
</dbReference>
<keyword evidence="7 10" id="KW-1133">Transmembrane helix</keyword>
<keyword evidence="5" id="KW-0571">Peptide transport</keyword>
<evidence type="ECO:0000256" key="1">
    <source>
        <dbReference type="ARBA" id="ARBA00004141"/>
    </source>
</evidence>
<feature type="transmembrane region" description="Helical" evidence="10">
    <location>
        <begin position="371"/>
        <end position="389"/>
    </location>
</feature>
<reference evidence="11 12" key="1">
    <citation type="submission" date="2017-11" db="EMBL/GenBank/DDBJ databases">
        <title>De novo assembly and phasing of dikaryotic genomes from two isolates of Puccinia coronata f. sp. avenae, the causal agent of oat crown rust.</title>
        <authorList>
            <person name="Miller M.E."/>
            <person name="Zhang Y."/>
            <person name="Omidvar V."/>
            <person name="Sperschneider J."/>
            <person name="Schwessinger B."/>
            <person name="Raley C."/>
            <person name="Palmer J.M."/>
            <person name="Garnica D."/>
            <person name="Upadhyaya N."/>
            <person name="Rathjen J."/>
            <person name="Taylor J.M."/>
            <person name="Park R.F."/>
            <person name="Dodds P.N."/>
            <person name="Hirsch C.D."/>
            <person name="Kianian S.F."/>
            <person name="Figueroa M."/>
        </authorList>
    </citation>
    <scope>NUCLEOTIDE SEQUENCE [LARGE SCALE GENOMIC DNA]</scope>
    <source>
        <strain evidence="11">12NC29</strain>
    </source>
</reference>
<evidence type="ECO:0000256" key="2">
    <source>
        <dbReference type="ARBA" id="ARBA00008807"/>
    </source>
</evidence>
<dbReference type="NCBIfam" id="TIGR00728">
    <property type="entry name" value="OPT_sfam"/>
    <property type="match status" value="1"/>
</dbReference>
<gene>
    <name evidence="11" type="ORF">PCANC_03160</name>
</gene>
<evidence type="ECO:0000256" key="5">
    <source>
        <dbReference type="ARBA" id="ARBA00022856"/>
    </source>
</evidence>
<evidence type="ECO:0000256" key="6">
    <source>
        <dbReference type="ARBA" id="ARBA00022927"/>
    </source>
</evidence>
<feature type="transmembrane region" description="Helical" evidence="10">
    <location>
        <begin position="724"/>
        <end position="745"/>
    </location>
</feature>
<dbReference type="GO" id="GO:0016020">
    <property type="term" value="C:membrane"/>
    <property type="evidence" value="ECO:0007669"/>
    <property type="project" value="UniProtKB-SubCell"/>
</dbReference>
<evidence type="ECO:0000256" key="9">
    <source>
        <dbReference type="SAM" id="MobiDB-lite"/>
    </source>
</evidence>
<feature type="transmembrane region" description="Helical" evidence="10">
    <location>
        <begin position="610"/>
        <end position="630"/>
    </location>
</feature>
<comment type="similarity">
    <text evidence="2">Belongs to the oligopeptide OPT transporter family.</text>
</comment>
<evidence type="ECO:0000313" key="12">
    <source>
        <dbReference type="Proteomes" id="UP000235388"/>
    </source>
</evidence>
<organism evidence="11 12">
    <name type="scientific">Puccinia coronata f. sp. avenae</name>
    <dbReference type="NCBI Taxonomy" id="200324"/>
    <lineage>
        <taxon>Eukaryota</taxon>
        <taxon>Fungi</taxon>
        <taxon>Dikarya</taxon>
        <taxon>Basidiomycota</taxon>
        <taxon>Pucciniomycotina</taxon>
        <taxon>Pucciniomycetes</taxon>
        <taxon>Pucciniales</taxon>
        <taxon>Pucciniaceae</taxon>
        <taxon>Puccinia</taxon>
    </lineage>
</organism>
<dbReference type="Pfam" id="PF03169">
    <property type="entry name" value="OPT"/>
    <property type="match status" value="1"/>
</dbReference>
<dbReference type="GO" id="GO:0035673">
    <property type="term" value="F:oligopeptide transmembrane transporter activity"/>
    <property type="evidence" value="ECO:0007669"/>
    <property type="project" value="InterPro"/>
</dbReference>
<evidence type="ECO:0000256" key="4">
    <source>
        <dbReference type="ARBA" id="ARBA00022692"/>
    </source>
</evidence>
<feature type="transmembrane region" description="Helical" evidence="10">
    <location>
        <begin position="445"/>
        <end position="465"/>
    </location>
</feature>
<name>A0A2N5T854_9BASI</name>
<keyword evidence="4 10" id="KW-0812">Transmembrane</keyword>
<sequence length="817" mass="88779">MDNVLKKSGLQHVELKLLQFVRNLSAITGGGRSIKTKKGSKTIKTTESVSNSGNKQEEEVGAEDTATCASSIPDEKRAQSDSHRHRDSVSEYALKPTEKRSEDSEEKEEQHTSADYSAQEELSLIPLTDDADSPVFTLRSLLVGCLVAVLGAAVTQLFVFKPVHMRLQPAFLQITAMLLGRACAWKSGPQWWNPGPFSMKETVFSSLIATSASVGAYAIELLAVQELFFDEAVSFGMSFGILISSQLIGYGWAGLLQPILVYPSEVFYPDILPSVSLFYSLCGDGPVAKDQIKFFKRAFVAMGIYEIFPGYIAPSFQAISVFCLSLPKNQIVTNIFGGAQPFEGLGFLNLSGDWALVGSHGPLYTPLNAQVHHIVGVLLSLFILSFVYTNSWYDAGVTQNFPFMSVSLLTSNGTTYPIKRVIDEKGSPNEDVIQEIGIPFFTSTYVVVQIIASLAVTSAISHVLLENYKILFGSLFKKSGAADDSKVDPHRALCQKCSDFPKWGFGLILICSIGLAMGLSSLSQSGLPPVGLLFAIFLSSILTLAVSFLNGITGFHLHVSGVVQMFGGLLFPGNAFGNMWFTTFGASTVNQSVNMLKDLKLGQYMHIPPTLVVLAQMIGTVVGIFVNYAVMKTIVSSQREILLSSGGDGVFSGVAIATFQSSAVSWGAFAQRMFLANEKYGAIPLALVVGLFLPIPFFILHRFFPAYKFNLINVPLVAGSIASGYSVATAGRLVNIIIGLLSQFWARRYKPRWFLKYNYVLSAALDGGAQIMILFLSMVFQGGDGKKVPFPTYFLNPKSSIPKDYCYMPPKGSTGSE</sequence>
<accession>A0A2N5T854</accession>
<feature type="transmembrane region" description="Helical" evidence="10">
    <location>
        <begin position="530"/>
        <end position="549"/>
    </location>
</feature>
<dbReference type="PANTHER" id="PTHR22601">
    <property type="entry name" value="ISP4 LIKE PROTEIN"/>
    <property type="match status" value="1"/>
</dbReference>
<keyword evidence="6" id="KW-0653">Protein transport</keyword>
<keyword evidence="3" id="KW-0813">Transport</keyword>
<feature type="transmembrane region" description="Helical" evidence="10">
    <location>
        <begin position="682"/>
        <end position="704"/>
    </location>
</feature>
<feature type="compositionally biased region" description="Basic and acidic residues" evidence="9">
    <location>
        <begin position="73"/>
        <end position="89"/>
    </location>
</feature>
<feature type="transmembrane region" description="Helical" evidence="10">
    <location>
        <begin position="235"/>
        <end position="253"/>
    </location>
</feature>
<protein>
    <recommendedName>
        <fullName evidence="13">OPT family small oligopeptide transporter</fullName>
    </recommendedName>
</protein>
<evidence type="ECO:0000256" key="8">
    <source>
        <dbReference type="ARBA" id="ARBA00023136"/>
    </source>
</evidence>
<dbReference type="GO" id="GO:0015031">
    <property type="term" value="P:protein transport"/>
    <property type="evidence" value="ECO:0007669"/>
    <property type="project" value="UniProtKB-KW"/>
</dbReference>
<dbReference type="OrthoDB" id="9986677at2759"/>
<feature type="compositionally biased region" description="Basic and acidic residues" evidence="9">
    <location>
        <begin position="96"/>
        <end position="112"/>
    </location>
</feature>
<feature type="transmembrane region" description="Helical" evidence="10">
    <location>
        <begin position="757"/>
        <end position="780"/>
    </location>
</feature>
<proteinExistence type="inferred from homology"/>
<evidence type="ECO:0000256" key="10">
    <source>
        <dbReference type="SAM" id="Phobius"/>
    </source>
</evidence>
<dbReference type="Proteomes" id="UP000235388">
    <property type="component" value="Unassembled WGS sequence"/>
</dbReference>
<feature type="transmembrane region" description="Helical" evidence="10">
    <location>
        <begin position="503"/>
        <end position="523"/>
    </location>
</feature>
<evidence type="ECO:0008006" key="13">
    <source>
        <dbReference type="Google" id="ProtNLM"/>
    </source>
</evidence>
<keyword evidence="8 10" id="KW-0472">Membrane</keyword>
<comment type="subcellular location">
    <subcellularLocation>
        <location evidence="1">Membrane</location>
        <topology evidence="1">Multi-pass membrane protein</topology>
    </subcellularLocation>
</comment>
<keyword evidence="12" id="KW-1185">Reference proteome</keyword>
<evidence type="ECO:0000256" key="7">
    <source>
        <dbReference type="ARBA" id="ARBA00022989"/>
    </source>
</evidence>
<feature type="transmembrane region" description="Helical" evidence="10">
    <location>
        <begin position="141"/>
        <end position="160"/>
    </location>
</feature>
<feature type="transmembrane region" description="Helical" evidence="10">
    <location>
        <begin position="203"/>
        <end position="223"/>
    </location>
</feature>
<comment type="caution">
    <text evidence="11">The sequence shown here is derived from an EMBL/GenBank/DDBJ whole genome shotgun (WGS) entry which is preliminary data.</text>
</comment>
<dbReference type="AlphaFoldDB" id="A0A2N5T854"/>
<dbReference type="InterPro" id="IPR004648">
    <property type="entry name" value="Oligpept_transpt"/>
</dbReference>
<evidence type="ECO:0000313" key="11">
    <source>
        <dbReference type="EMBL" id="PLW21640.1"/>
    </source>
</evidence>
<feature type="transmembrane region" description="Helical" evidence="10">
    <location>
        <begin position="569"/>
        <end position="589"/>
    </location>
</feature>
<dbReference type="EMBL" id="PGCJ01000781">
    <property type="protein sequence ID" value="PLW21640.1"/>
    <property type="molecule type" value="Genomic_DNA"/>
</dbReference>
<feature type="region of interest" description="Disordered" evidence="9">
    <location>
        <begin position="30"/>
        <end position="118"/>
    </location>
</feature>
<evidence type="ECO:0000256" key="3">
    <source>
        <dbReference type="ARBA" id="ARBA00022448"/>
    </source>
</evidence>